<keyword evidence="2" id="KW-1185">Reference proteome</keyword>
<comment type="caution">
    <text evidence="1">The sequence shown here is derived from an EMBL/GenBank/DDBJ whole genome shotgun (WGS) entry which is preliminary data.</text>
</comment>
<sequence>LRQQLSDRLLLSFRADLFHQGAASISTATQPASGSHLQPSANHSEAVGRRVNEMLREMGRLKSEMKMLLTQPEDSLKTTRPGPDHPPSQQHLSQPNHFQSLLSSSQPTEPQQNQIHQTQQSVLVQRRPPVPSMLEEAGRVLRQVQRQKKVLEENLEALVRAQTGEVLHCQLEALAANRDWTQEVRIKKTVDAWISTLTKDIQGAEPDRPTGRQSGSEQVEVGGDSYLTHLYGRAPYEGLRRTLKKSPYLRFSSPASPLSRKPRPRLVESVRGVKVKSCKTQTCLAPSLSPSPGRPQHHHTISSSHVISGDPPDLTVTPADSYPVPMAIPLGRPRMDSSSRCLAEHRQEATSPPTAPPTSSVVAVDDRVSELQTQNIK</sequence>
<accession>A0ACB8WHN3</accession>
<reference evidence="1" key="1">
    <citation type="submission" date="2022-04" db="EMBL/GenBank/DDBJ databases">
        <title>Jade perch genome.</title>
        <authorList>
            <person name="Chao B."/>
        </authorList>
    </citation>
    <scope>NUCLEOTIDE SEQUENCE</scope>
    <source>
        <strain evidence="1">CB-2022</strain>
    </source>
</reference>
<name>A0ACB8WHN3_9TELE</name>
<dbReference type="EMBL" id="CM041539">
    <property type="protein sequence ID" value="KAI3367368.1"/>
    <property type="molecule type" value="Genomic_DNA"/>
</dbReference>
<organism evidence="1 2">
    <name type="scientific">Scortum barcoo</name>
    <name type="common">barcoo grunter</name>
    <dbReference type="NCBI Taxonomy" id="214431"/>
    <lineage>
        <taxon>Eukaryota</taxon>
        <taxon>Metazoa</taxon>
        <taxon>Chordata</taxon>
        <taxon>Craniata</taxon>
        <taxon>Vertebrata</taxon>
        <taxon>Euteleostomi</taxon>
        <taxon>Actinopterygii</taxon>
        <taxon>Neopterygii</taxon>
        <taxon>Teleostei</taxon>
        <taxon>Neoteleostei</taxon>
        <taxon>Acanthomorphata</taxon>
        <taxon>Eupercaria</taxon>
        <taxon>Centrarchiformes</taxon>
        <taxon>Terapontoidei</taxon>
        <taxon>Terapontidae</taxon>
        <taxon>Scortum</taxon>
    </lineage>
</organism>
<proteinExistence type="predicted"/>
<dbReference type="Proteomes" id="UP000831701">
    <property type="component" value="Chromosome 9"/>
</dbReference>
<feature type="non-terminal residue" evidence="1">
    <location>
        <position position="1"/>
    </location>
</feature>
<evidence type="ECO:0000313" key="1">
    <source>
        <dbReference type="EMBL" id="KAI3367368.1"/>
    </source>
</evidence>
<gene>
    <name evidence="1" type="ORF">L3Q82_026179</name>
</gene>
<protein>
    <submittedName>
        <fullName evidence="1">Uncharacterized protein</fullName>
    </submittedName>
</protein>
<evidence type="ECO:0000313" key="2">
    <source>
        <dbReference type="Proteomes" id="UP000831701"/>
    </source>
</evidence>